<evidence type="ECO:0008006" key="12">
    <source>
        <dbReference type="Google" id="ProtNLM"/>
    </source>
</evidence>
<dbReference type="FunCoup" id="A0A423XFU6">
    <property type="interactions" value="53"/>
</dbReference>
<protein>
    <recommendedName>
        <fullName evidence="12">Plasma membrane iron permease</fullName>
    </recommendedName>
</protein>
<evidence type="ECO:0000256" key="4">
    <source>
        <dbReference type="ARBA" id="ARBA00022692"/>
    </source>
</evidence>
<sequence>MTVNVFSVAIFFICFRESLETSVIVSVLLAFLKQSLSSEGDDATRKKLNRQACFFDFHSLFDLHHQTLPFTFVWIGVALGLFICLCVGAGMIGAFYTLSKDYFSKTEDIWEGVFGIIASIIISVMGAALLRVNKMQEKWRLKLKLALESKEKRNHPWSNAGGVMRSIKVWSEKHVMFLLPFVTVLREGLEAVVYIGGVSLTGLPATSFPLAVICGILCGCLVGYIIYKGGHATSMQIFLIISTCFLYLIAAGLFSKAVWYFENYEWGLVIGGDASETGSGPGSYDITKSVWHVNCCDPEIDGGGGWGIFNAILGWQNSATYGSVISYNVYWIFTIAFFAAMRYHERHGHLGVFTPAISCFGLRKHKMASPVSADLEGSSGGVMESKRKVEGRQEITTVDT</sequence>
<feature type="region of interest" description="Disordered" evidence="7">
    <location>
        <begin position="371"/>
        <end position="400"/>
    </location>
</feature>
<feature type="compositionally biased region" description="Basic and acidic residues" evidence="7">
    <location>
        <begin position="384"/>
        <end position="393"/>
    </location>
</feature>
<dbReference type="STRING" id="1230097.A0A423XFU6"/>
<feature type="transmembrane region" description="Helical" evidence="8">
    <location>
        <begin position="175"/>
        <end position="196"/>
    </location>
</feature>
<dbReference type="AlphaFoldDB" id="A0A423XFU6"/>
<dbReference type="GO" id="GO:0033573">
    <property type="term" value="C:high-affinity iron permease complex"/>
    <property type="evidence" value="ECO:0007669"/>
    <property type="project" value="InterPro"/>
</dbReference>
<keyword evidence="3" id="KW-0406">Ion transport</keyword>
<dbReference type="Proteomes" id="UP000285146">
    <property type="component" value="Unassembled WGS sequence"/>
</dbReference>
<dbReference type="PANTHER" id="PTHR31632">
    <property type="entry name" value="IRON TRANSPORTER FTH1"/>
    <property type="match status" value="1"/>
</dbReference>
<feature type="signal peptide" evidence="9">
    <location>
        <begin position="1"/>
        <end position="20"/>
    </location>
</feature>
<evidence type="ECO:0000256" key="2">
    <source>
        <dbReference type="ARBA" id="ARBA00008333"/>
    </source>
</evidence>
<keyword evidence="3" id="KW-0408">Iron</keyword>
<evidence type="ECO:0000256" key="1">
    <source>
        <dbReference type="ARBA" id="ARBA00004141"/>
    </source>
</evidence>
<dbReference type="EMBL" id="LKEB01000011">
    <property type="protein sequence ID" value="ROW15061.1"/>
    <property type="molecule type" value="Genomic_DNA"/>
</dbReference>
<dbReference type="PANTHER" id="PTHR31632:SF2">
    <property type="entry name" value="PLASMA MEMBRANE IRON PERMEASE"/>
    <property type="match status" value="1"/>
</dbReference>
<gene>
    <name evidence="10" type="ORF">VPNG_03459</name>
</gene>
<comment type="similarity">
    <text evidence="2">Belongs to the oxidase-dependent Fe transporter (OFeT) (TC 9.A.10.1) family.</text>
</comment>
<dbReference type="OrthoDB" id="4364at2759"/>
<reference evidence="10 11" key="1">
    <citation type="submission" date="2015-09" db="EMBL/GenBank/DDBJ databases">
        <title>Host preference determinants of Valsa canker pathogens revealed by comparative genomics.</title>
        <authorList>
            <person name="Yin Z."/>
            <person name="Huang L."/>
        </authorList>
    </citation>
    <scope>NUCLEOTIDE SEQUENCE [LARGE SCALE GENOMIC DNA]</scope>
    <source>
        <strain evidence="10 11">SXYLt</strain>
    </source>
</reference>
<evidence type="ECO:0000313" key="11">
    <source>
        <dbReference type="Proteomes" id="UP000285146"/>
    </source>
</evidence>
<comment type="subcellular location">
    <subcellularLocation>
        <location evidence="1">Membrane</location>
        <topology evidence="1">Multi-pass membrane protein</topology>
    </subcellularLocation>
</comment>
<keyword evidence="5 8" id="KW-1133">Transmembrane helix</keyword>
<proteinExistence type="inferred from homology"/>
<evidence type="ECO:0000313" key="10">
    <source>
        <dbReference type="EMBL" id="ROW15061.1"/>
    </source>
</evidence>
<evidence type="ECO:0000256" key="8">
    <source>
        <dbReference type="SAM" id="Phobius"/>
    </source>
</evidence>
<keyword evidence="3" id="KW-0813">Transport</keyword>
<feature type="transmembrane region" description="Helical" evidence="8">
    <location>
        <begin position="72"/>
        <end position="97"/>
    </location>
</feature>
<keyword evidence="9" id="KW-0732">Signal</keyword>
<dbReference type="InParanoid" id="A0A423XFU6"/>
<feature type="transmembrane region" description="Helical" evidence="8">
    <location>
        <begin position="239"/>
        <end position="261"/>
    </location>
</feature>
<name>A0A423XFU6_9PEZI</name>
<comment type="caution">
    <text evidence="10">The sequence shown here is derived from an EMBL/GenBank/DDBJ whole genome shotgun (WGS) entry which is preliminary data.</text>
</comment>
<evidence type="ECO:0000256" key="9">
    <source>
        <dbReference type="SAM" id="SignalP"/>
    </source>
</evidence>
<dbReference type="InterPro" id="IPR004923">
    <property type="entry name" value="FTR1/Fip1/EfeU"/>
</dbReference>
<keyword evidence="11" id="KW-1185">Reference proteome</keyword>
<feature type="transmembrane region" description="Helical" evidence="8">
    <location>
        <begin position="319"/>
        <end position="340"/>
    </location>
</feature>
<accession>A0A423XFU6</accession>
<feature type="transmembrane region" description="Helical" evidence="8">
    <location>
        <begin position="109"/>
        <end position="132"/>
    </location>
</feature>
<evidence type="ECO:0000256" key="3">
    <source>
        <dbReference type="ARBA" id="ARBA00022496"/>
    </source>
</evidence>
<feature type="chain" id="PRO_5019167922" description="Plasma membrane iron permease" evidence="9">
    <location>
        <begin position="21"/>
        <end position="400"/>
    </location>
</feature>
<dbReference type="Pfam" id="PF03239">
    <property type="entry name" value="FTR1"/>
    <property type="match status" value="1"/>
</dbReference>
<evidence type="ECO:0000256" key="7">
    <source>
        <dbReference type="SAM" id="MobiDB-lite"/>
    </source>
</evidence>
<evidence type="ECO:0000256" key="6">
    <source>
        <dbReference type="ARBA" id="ARBA00023136"/>
    </source>
</evidence>
<keyword evidence="4 8" id="KW-0812">Transmembrane</keyword>
<keyword evidence="3" id="KW-0410">Iron transport</keyword>
<keyword evidence="6 8" id="KW-0472">Membrane</keyword>
<evidence type="ECO:0000256" key="5">
    <source>
        <dbReference type="ARBA" id="ARBA00022989"/>
    </source>
</evidence>
<organism evidence="10 11">
    <name type="scientific">Cytospora leucostoma</name>
    <dbReference type="NCBI Taxonomy" id="1230097"/>
    <lineage>
        <taxon>Eukaryota</taxon>
        <taxon>Fungi</taxon>
        <taxon>Dikarya</taxon>
        <taxon>Ascomycota</taxon>
        <taxon>Pezizomycotina</taxon>
        <taxon>Sordariomycetes</taxon>
        <taxon>Sordariomycetidae</taxon>
        <taxon>Diaporthales</taxon>
        <taxon>Cytosporaceae</taxon>
        <taxon>Cytospora</taxon>
    </lineage>
</organism>
<dbReference type="GO" id="GO:0015093">
    <property type="term" value="F:ferrous iron transmembrane transporter activity"/>
    <property type="evidence" value="ECO:0007669"/>
    <property type="project" value="TreeGrafter"/>
</dbReference>
<feature type="transmembrane region" description="Helical" evidence="8">
    <location>
        <begin position="208"/>
        <end position="227"/>
    </location>
</feature>